<dbReference type="STRING" id="5722.A2EV62"/>
<keyword evidence="2" id="KW-1185">Reference proteome</keyword>
<proteinExistence type="predicted"/>
<dbReference type="AlphaFoldDB" id="A2EV62"/>
<reference evidence="1" key="2">
    <citation type="journal article" date="2007" name="Science">
        <title>Draft genome sequence of the sexually transmitted pathogen Trichomonas vaginalis.</title>
        <authorList>
            <person name="Carlton J.M."/>
            <person name="Hirt R.P."/>
            <person name="Silva J.C."/>
            <person name="Delcher A.L."/>
            <person name="Schatz M."/>
            <person name="Zhao Q."/>
            <person name="Wortman J.R."/>
            <person name="Bidwell S.L."/>
            <person name="Alsmark U.C.M."/>
            <person name="Besteiro S."/>
            <person name="Sicheritz-Ponten T."/>
            <person name="Noel C.J."/>
            <person name="Dacks J.B."/>
            <person name="Foster P.G."/>
            <person name="Simillion C."/>
            <person name="Van de Peer Y."/>
            <person name="Miranda-Saavedra D."/>
            <person name="Barton G.J."/>
            <person name="Westrop G.D."/>
            <person name="Mueller S."/>
            <person name="Dessi D."/>
            <person name="Fiori P.L."/>
            <person name="Ren Q."/>
            <person name="Paulsen I."/>
            <person name="Zhang H."/>
            <person name="Bastida-Corcuera F.D."/>
            <person name="Simoes-Barbosa A."/>
            <person name="Brown M.T."/>
            <person name="Hayes R.D."/>
            <person name="Mukherjee M."/>
            <person name="Okumura C.Y."/>
            <person name="Schneider R."/>
            <person name="Smith A.J."/>
            <person name="Vanacova S."/>
            <person name="Villalvazo M."/>
            <person name="Haas B.J."/>
            <person name="Pertea M."/>
            <person name="Feldblyum T.V."/>
            <person name="Utterback T.R."/>
            <person name="Shu C.L."/>
            <person name="Osoegawa K."/>
            <person name="de Jong P.J."/>
            <person name="Hrdy I."/>
            <person name="Horvathova L."/>
            <person name="Zubacova Z."/>
            <person name="Dolezal P."/>
            <person name="Malik S.B."/>
            <person name="Logsdon J.M. Jr."/>
            <person name="Henze K."/>
            <person name="Gupta A."/>
            <person name="Wang C.C."/>
            <person name="Dunne R.L."/>
            <person name="Upcroft J.A."/>
            <person name="Upcroft P."/>
            <person name="White O."/>
            <person name="Salzberg S.L."/>
            <person name="Tang P."/>
            <person name="Chiu C.-H."/>
            <person name="Lee Y.-S."/>
            <person name="Embley T.M."/>
            <person name="Coombs G.H."/>
            <person name="Mottram J.C."/>
            <person name="Tachezy J."/>
            <person name="Fraser-Liggett C.M."/>
            <person name="Johnson P.J."/>
        </authorList>
    </citation>
    <scope>NUCLEOTIDE SEQUENCE [LARGE SCALE GENOMIC DNA]</scope>
    <source>
        <strain evidence="1">G3</strain>
    </source>
</reference>
<accession>A2EV62</accession>
<sequence length="418" mass="48713">MNSFSLTSKGLAGALKMQANEDFAFIVGGHQYVTNRFFAGFLSPKIAQMCLTDPFIDTFEININDESFQFQKIIDLQNGTPLLVSNLEAEYLTLIGNMLGNDEILSEGVKLQSSREKLSIQNALQILSNKNRYLLEADEEIKFVALNFWNFPIESLEKLDIPILEKILTNEQLKINNESGLFHFILRVIKLHDSTAHILLNYIHYEYLPQSDLNIFLKMIQPQDITGPIWKSLCSRLLNTPEGRDQKSSEIYVHYDKKDPLHGIIADLTPENSSNSSIKQIIDVTASSSEHNQPYYVIMPEMHDYWYSEEEKNPWLKFDFKQYQIKPTHYTLQSFNCGQGYSHMKSWVLEGLKEDDEWDILDTRTDNNDLNKVNGRETFECVANRYYRYIRLRMTGKNHFDGYYMCLQRIEFFGSYIK</sequence>
<dbReference type="InterPro" id="IPR008979">
    <property type="entry name" value="Galactose-bd-like_sf"/>
</dbReference>
<reference evidence="1" key="1">
    <citation type="submission" date="2006-10" db="EMBL/GenBank/DDBJ databases">
        <authorList>
            <person name="Amadeo P."/>
            <person name="Zhao Q."/>
            <person name="Wortman J."/>
            <person name="Fraser-Liggett C."/>
            <person name="Carlton J."/>
        </authorList>
    </citation>
    <scope>NUCLEOTIDE SEQUENCE</scope>
    <source>
        <strain evidence="1">G3</strain>
    </source>
</reference>
<evidence type="ECO:0008006" key="3">
    <source>
        <dbReference type="Google" id="ProtNLM"/>
    </source>
</evidence>
<organism evidence="1 2">
    <name type="scientific">Trichomonas vaginalis (strain ATCC PRA-98 / G3)</name>
    <dbReference type="NCBI Taxonomy" id="412133"/>
    <lineage>
        <taxon>Eukaryota</taxon>
        <taxon>Metamonada</taxon>
        <taxon>Parabasalia</taxon>
        <taxon>Trichomonadida</taxon>
        <taxon>Trichomonadidae</taxon>
        <taxon>Trichomonas</taxon>
    </lineage>
</organism>
<gene>
    <name evidence="1" type="ORF">TVAG_412490</name>
</gene>
<evidence type="ECO:0000313" key="1">
    <source>
        <dbReference type="EMBL" id="EAY03445.1"/>
    </source>
</evidence>
<dbReference type="OrthoDB" id="5966876at2759"/>
<name>A2EV62_TRIV3</name>
<dbReference type="RefSeq" id="XP_001315668.1">
    <property type="nucleotide sequence ID" value="XM_001315633.1"/>
</dbReference>
<dbReference type="SUPFAM" id="SSF49785">
    <property type="entry name" value="Galactose-binding domain-like"/>
    <property type="match status" value="1"/>
</dbReference>
<dbReference type="Proteomes" id="UP000001542">
    <property type="component" value="Unassembled WGS sequence"/>
</dbReference>
<dbReference type="InParanoid" id="A2EV62"/>
<dbReference type="SMR" id="A2EV62"/>
<dbReference type="VEuPathDB" id="TrichDB:TVAG_412490"/>
<evidence type="ECO:0000313" key="2">
    <source>
        <dbReference type="Proteomes" id="UP000001542"/>
    </source>
</evidence>
<protein>
    <recommendedName>
        <fullName evidence="3">F5/8 type C domain containing protein</fullName>
    </recommendedName>
</protein>
<dbReference type="Gene3D" id="2.60.120.260">
    <property type="entry name" value="Galactose-binding domain-like"/>
    <property type="match status" value="1"/>
</dbReference>
<dbReference type="KEGG" id="tva:4761290"/>
<dbReference type="VEuPathDB" id="TrichDB:TVAGG3_0936000"/>
<dbReference type="EMBL" id="DS113504">
    <property type="protein sequence ID" value="EAY03445.1"/>
    <property type="molecule type" value="Genomic_DNA"/>
</dbReference>